<evidence type="ECO:0000313" key="2">
    <source>
        <dbReference type="Proteomes" id="UP000030134"/>
    </source>
</evidence>
<dbReference type="Proteomes" id="UP000030134">
    <property type="component" value="Unassembled WGS sequence"/>
</dbReference>
<dbReference type="InterPro" id="IPR032675">
    <property type="entry name" value="LRR_dom_sf"/>
</dbReference>
<dbReference type="InterPro" id="IPR026906">
    <property type="entry name" value="LRR_5"/>
</dbReference>
<sequence length="393" mass="44656">MNLFLHSLCGLFFLLGTCFISYGQQHTEVDLVISPENYELSTSGRTLVLWKGRQAKINMAADPVLSKLDTIGRYAFHSLDSLGKMTPDYMVEELVLPPTLRVIEEGAFYCISLQKIYLNSRLERIERAAFIDCALTEIYLPASLRWIEMPFVRCMRLDRIEVSDKSPFFAVEKGALIDLMTKELVYYPTGLTYSHPLLPDEIIAVAPLAFAYNPYIQKLSLPKGVRYIAEEAFADCPSLTTIELPSTVERVEQNAWRCSPVDTLVVKSEFPPQFVGDTRFLVARRPAHLYVVTTALSLYAGNDFWKKHFATIETMDVLESYFAMEEEEEIPFSLIDRMLYLTLPEGAREARLYDKEGVLVKVLTHSGAHPLLPGTYLLRIGQKTYKVICSNKS</sequence>
<reference evidence="1 2" key="1">
    <citation type="submission" date="2014-08" db="EMBL/GenBank/DDBJ databases">
        <title>Porphyromonas gingivicanis strain:COT-022_OH1391 Genome sequencing.</title>
        <authorList>
            <person name="Wallis C."/>
            <person name="Deusch O."/>
            <person name="O'Flynn C."/>
            <person name="Davis I."/>
            <person name="Jospin G."/>
            <person name="Darling A.E."/>
            <person name="Coil D.A."/>
            <person name="Alexiev A."/>
            <person name="Horsfall A."/>
            <person name="Kirkwood N."/>
            <person name="Harris S."/>
            <person name="Eisen J.A."/>
        </authorList>
    </citation>
    <scope>NUCLEOTIDE SEQUENCE [LARGE SCALE GENOMIC DNA]</scope>
    <source>
        <strain evidence="2">COT-022 OH1391</strain>
    </source>
</reference>
<organism evidence="1 2">
    <name type="scientific">Porphyromonas gingivicanis</name>
    <dbReference type="NCBI Taxonomy" id="266762"/>
    <lineage>
        <taxon>Bacteria</taxon>
        <taxon>Pseudomonadati</taxon>
        <taxon>Bacteroidota</taxon>
        <taxon>Bacteroidia</taxon>
        <taxon>Bacteroidales</taxon>
        <taxon>Porphyromonadaceae</taxon>
        <taxon>Porphyromonas</taxon>
    </lineage>
</organism>
<dbReference type="EMBL" id="JQZW01000008">
    <property type="protein sequence ID" value="KGN98195.1"/>
    <property type="molecule type" value="Genomic_DNA"/>
</dbReference>
<dbReference type="SUPFAM" id="SSF52058">
    <property type="entry name" value="L domain-like"/>
    <property type="match status" value="1"/>
</dbReference>
<dbReference type="Gene3D" id="3.80.10.10">
    <property type="entry name" value="Ribonuclease Inhibitor"/>
    <property type="match status" value="1"/>
</dbReference>
<dbReference type="AlphaFoldDB" id="A0A0A2G738"/>
<dbReference type="eggNOG" id="COG0790">
    <property type="taxonomic scope" value="Bacteria"/>
</dbReference>
<accession>A0A0A2G738</accession>
<dbReference type="STRING" id="266762.HQ36_04630"/>
<proteinExistence type="predicted"/>
<evidence type="ECO:0000313" key="1">
    <source>
        <dbReference type="EMBL" id="KGN98195.1"/>
    </source>
</evidence>
<protein>
    <recommendedName>
        <fullName evidence="3">Cell surface protein</fullName>
    </recommendedName>
</protein>
<name>A0A0A2G738_9PORP</name>
<evidence type="ECO:0008006" key="3">
    <source>
        <dbReference type="Google" id="ProtNLM"/>
    </source>
</evidence>
<dbReference type="OrthoDB" id="1013650at2"/>
<comment type="caution">
    <text evidence="1">The sequence shown here is derived from an EMBL/GenBank/DDBJ whole genome shotgun (WGS) entry which is preliminary data.</text>
</comment>
<keyword evidence="2" id="KW-1185">Reference proteome</keyword>
<dbReference type="Pfam" id="PF13306">
    <property type="entry name" value="LRR_5"/>
    <property type="match status" value="2"/>
</dbReference>
<dbReference type="RefSeq" id="WP_036883753.1">
    <property type="nucleotide sequence ID" value="NZ_JQZW01000008.1"/>
</dbReference>
<gene>
    <name evidence="1" type="ORF">HQ36_04630</name>
</gene>